<dbReference type="RefSeq" id="WP_183118395.1">
    <property type="nucleotide sequence ID" value="NZ_JABEQF010000003.1"/>
</dbReference>
<evidence type="ECO:0000313" key="2">
    <source>
        <dbReference type="Proteomes" id="UP000555756"/>
    </source>
</evidence>
<dbReference type="GO" id="GO:0005198">
    <property type="term" value="F:structural molecule activity"/>
    <property type="evidence" value="ECO:0007669"/>
    <property type="project" value="InterPro"/>
</dbReference>
<dbReference type="EMBL" id="JABEQF010000003">
    <property type="protein sequence ID" value="MBB2189203.1"/>
    <property type="molecule type" value="Genomic_DNA"/>
</dbReference>
<dbReference type="GO" id="GO:0019068">
    <property type="term" value="P:virion assembly"/>
    <property type="evidence" value="ECO:0007669"/>
    <property type="project" value="InterPro"/>
</dbReference>
<gene>
    <name evidence="1" type="ORF">HLH34_04390</name>
</gene>
<evidence type="ECO:0000313" key="1">
    <source>
        <dbReference type="EMBL" id="MBB2189203.1"/>
    </source>
</evidence>
<proteinExistence type="predicted"/>
<name>A0A7W4JQQ9_9PROT</name>
<dbReference type="NCBIfam" id="TIGR01539">
    <property type="entry name" value="portal_lambda"/>
    <property type="match status" value="1"/>
</dbReference>
<dbReference type="Proteomes" id="UP000555756">
    <property type="component" value="Unassembled WGS sequence"/>
</dbReference>
<organism evidence="1 2">
    <name type="scientific">Gluconacetobacter azotocaptans</name>
    <dbReference type="NCBI Taxonomy" id="142834"/>
    <lineage>
        <taxon>Bacteria</taxon>
        <taxon>Pseudomonadati</taxon>
        <taxon>Pseudomonadota</taxon>
        <taxon>Alphaproteobacteria</taxon>
        <taxon>Acetobacterales</taxon>
        <taxon>Acetobacteraceae</taxon>
        <taxon>Gluconacetobacter</taxon>
    </lineage>
</organism>
<accession>A0A7W4JQQ9</accession>
<keyword evidence="2" id="KW-1185">Reference proteome</keyword>
<dbReference type="AlphaFoldDB" id="A0A7W4JQQ9"/>
<sequence length="547" mass="61886">MKKPGFLGRMWQAVAGDSPIHVPSTLPGNFMGGMGGAFAYDAANLFGEESAEWNPLLRSPDNAININRDRMAARANDLYRNDGWARGGITRIRDNVVGAQFRLVATPDHRALSRRYGPAFDGEWAHDYRRAVEAEWRTFSEDPLFLCDAVQKMTVMQIFGLAFLHRMKDGDSVLVMGWDPDRRDMGSNSATTVRLVHPDRLSNPYQQMDTHNLRGGVELNDDGAAIAYHIRRAHQYDYFDAVESMIWDRLPRFTSWGRPVCIHSYDSDDADQHRGISAFTPVMNRFRMLSRYDQAELQQALIQTIHGMFFESPYDPEDAALIMGGSDEVSPYQAERARFHRENPISIGGVRVASLAPGEKIGTVSATRPYSGFQDFQHAFLRNFSAAMGVSAEQMSMDYSQTNYSSSRSSMLETWKTMLRRRRDFAIDTATPVYVAHLEEQFDRKRVPLPRNAPDFLEARAAYARCNWIGPGRGWVDPVAERQGAVLGLDAGFGTLERECAEQGLDYEEVLDQRQIERRMMTERELPFPEWAVGVPANDATKKPDAQ</sequence>
<reference evidence="1 2" key="1">
    <citation type="submission" date="2020-04" db="EMBL/GenBank/DDBJ databases">
        <title>Description of novel Gluconacetobacter.</title>
        <authorList>
            <person name="Sombolestani A."/>
        </authorList>
    </citation>
    <scope>NUCLEOTIDE SEQUENCE [LARGE SCALE GENOMIC DNA]</scope>
    <source>
        <strain evidence="1 2">LMG 21311</strain>
    </source>
</reference>
<comment type="caution">
    <text evidence="1">The sequence shown here is derived from an EMBL/GenBank/DDBJ whole genome shotgun (WGS) entry which is preliminary data.</text>
</comment>
<dbReference type="Pfam" id="PF05136">
    <property type="entry name" value="Phage_portal_2"/>
    <property type="match status" value="1"/>
</dbReference>
<dbReference type="InterPro" id="IPR006429">
    <property type="entry name" value="Phage_lambda_portal"/>
</dbReference>
<protein>
    <submittedName>
        <fullName evidence="1">Phage portal protein</fullName>
    </submittedName>
</protein>